<feature type="domain" description="VOC" evidence="2">
    <location>
        <begin position="2"/>
        <end position="119"/>
    </location>
</feature>
<feature type="compositionally biased region" description="Low complexity" evidence="1">
    <location>
        <begin position="636"/>
        <end position="646"/>
    </location>
</feature>
<reference evidence="3" key="1">
    <citation type="submission" date="2021-05" db="EMBL/GenBank/DDBJ databases">
        <authorList>
            <person name="Stam R."/>
        </authorList>
    </citation>
    <scope>NUCLEOTIDE SEQUENCE</scope>
    <source>
        <strain evidence="3">CS162</strain>
    </source>
</reference>
<feature type="region of interest" description="Disordered" evidence="1">
    <location>
        <begin position="354"/>
        <end position="706"/>
    </location>
</feature>
<organism evidence="3 4">
    <name type="scientific">Alternaria atra</name>
    <dbReference type="NCBI Taxonomy" id="119953"/>
    <lineage>
        <taxon>Eukaryota</taxon>
        <taxon>Fungi</taxon>
        <taxon>Dikarya</taxon>
        <taxon>Ascomycota</taxon>
        <taxon>Pezizomycotina</taxon>
        <taxon>Dothideomycetes</taxon>
        <taxon>Pleosporomycetidae</taxon>
        <taxon>Pleosporales</taxon>
        <taxon>Pleosporineae</taxon>
        <taxon>Pleosporaceae</taxon>
        <taxon>Alternaria</taxon>
        <taxon>Alternaria sect. Ulocladioides</taxon>
    </lineage>
</organism>
<dbReference type="RefSeq" id="XP_043165760.1">
    <property type="nucleotide sequence ID" value="XM_043309825.1"/>
</dbReference>
<proteinExistence type="predicted"/>
<dbReference type="GeneID" id="67013645"/>
<dbReference type="PROSITE" id="PS51819">
    <property type="entry name" value="VOC"/>
    <property type="match status" value="1"/>
</dbReference>
<dbReference type="CDD" id="cd07262">
    <property type="entry name" value="VOC_like"/>
    <property type="match status" value="1"/>
</dbReference>
<dbReference type="OrthoDB" id="10249419at2759"/>
<dbReference type="Gene3D" id="3.10.180.10">
    <property type="entry name" value="2,3-Dihydroxybiphenyl 1,2-Dioxygenase, domain 1"/>
    <property type="match status" value="1"/>
</dbReference>
<comment type="caution">
    <text evidence="3">The sequence shown here is derived from an EMBL/GenBank/DDBJ whole genome shotgun (WGS) entry which is preliminary data.</text>
</comment>
<feature type="compositionally biased region" description="Pro residues" evidence="1">
    <location>
        <begin position="264"/>
        <end position="278"/>
    </location>
</feature>
<accession>A0A8J2MX40</accession>
<feature type="compositionally biased region" description="Basic and acidic residues" evidence="1">
    <location>
        <begin position="459"/>
        <end position="472"/>
    </location>
</feature>
<dbReference type="EMBL" id="CAJRGZ010000015">
    <property type="protein sequence ID" value="CAG5148604.1"/>
    <property type="molecule type" value="Genomic_DNA"/>
</dbReference>
<dbReference type="InterPro" id="IPR029068">
    <property type="entry name" value="Glyas_Bleomycin-R_OHBP_Dase"/>
</dbReference>
<feature type="compositionally biased region" description="Acidic residues" evidence="1">
    <location>
        <begin position="513"/>
        <end position="532"/>
    </location>
</feature>
<gene>
    <name evidence="3" type="ORF">ALTATR162_LOCUS2223</name>
</gene>
<dbReference type="Proteomes" id="UP000676310">
    <property type="component" value="Unassembled WGS sequence"/>
</dbReference>
<feature type="compositionally biased region" description="Basic residues" evidence="1">
    <location>
        <begin position="548"/>
        <end position="559"/>
    </location>
</feature>
<evidence type="ECO:0000256" key="1">
    <source>
        <dbReference type="SAM" id="MobiDB-lite"/>
    </source>
</evidence>
<evidence type="ECO:0000313" key="3">
    <source>
        <dbReference type="EMBL" id="CAG5148604.1"/>
    </source>
</evidence>
<feature type="compositionally biased region" description="Polar residues" evidence="1">
    <location>
        <begin position="403"/>
        <end position="426"/>
    </location>
</feature>
<dbReference type="PANTHER" id="PTHR35006:SF3">
    <property type="entry name" value="GLYOXALASE FAMILY PROTEIN (AFU_ORTHOLOGUE AFUA_3G06020)"/>
    <property type="match status" value="1"/>
</dbReference>
<dbReference type="AlphaFoldDB" id="A0A8J2MX40"/>
<evidence type="ECO:0000259" key="2">
    <source>
        <dbReference type="PROSITE" id="PS51819"/>
    </source>
</evidence>
<name>A0A8J2MX40_9PLEO</name>
<dbReference type="PANTHER" id="PTHR35006">
    <property type="entry name" value="GLYOXALASE FAMILY PROTEIN (AFU_ORTHOLOGUE AFUA_5G14830)"/>
    <property type="match status" value="1"/>
</dbReference>
<feature type="compositionally biased region" description="Basic residues" evidence="1">
    <location>
        <begin position="603"/>
        <end position="613"/>
    </location>
</feature>
<sequence>MPVSHIGLTVSHLPTSTSFFLSALQPLGYRYIGQFGNQIGLGIHDADFYLCQETPGVRAGAAHIAFTAASTTAVRNFYTAALTAGGRPNGSPGSRCAEDGHFNAAVLDFDGNSIEVVYRNGPDMRNDGTIIEHSRVITWQRTVSQSFRESPSIFSAHTCASRAGATPVAPPAEAAIPKAPTIARSASAPTVAPVPEATTKSDSGSGAATHILGTLLGAAAGAAVTYAFMRSERDSAKKEADFSAFMDAKNAVNTAAGFFAQAPSQPPTPQQDPQPAQPPVETTAPPIPAQPVVHRIEDDARSSYSRASQIPRTSVPRQIEAAPASYYSPSQFEAPRTQIAEPLAIEYAPAYSVAPSRAPSRLTPAHRSNTSPELLMIERARSTVSTAKPESIAMTAKPPRPSSKPQSVVSKAQSVAHSAAPSSFISSFVADRDDEKSSSGRSKARSSHSSSSKHTSHKEHKEHGSSSRKERSSSPSPPAPASKAPSKAPTKVASKAASIVSSILGRDKSKHDDDDDFIDDLDIEELSEDDLDTVVPSDSISQIGDAPRRRHRSHRSHKTKKDDDAETSVSHRSKKHSDDKESSVSHRSKKQDDDNESSISKSSRSHRSHRSRKTSADSADDEDSSRPHRSSRSSKSKPSITSEPSEVSTVRPVKPSKTSRKDSLTQGQYDNLFDEVRYGTGAVHASRHPPTPSMVSAARKNPSRSMIKHTTATKMRNFEGSQVGRARDDSD</sequence>
<dbReference type="SUPFAM" id="SSF54593">
    <property type="entry name" value="Glyoxalase/Bleomycin resistance protein/Dihydroxybiphenyl dioxygenase"/>
    <property type="match status" value="1"/>
</dbReference>
<evidence type="ECO:0000313" key="4">
    <source>
        <dbReference type="Proteomes" id="UP000676310"/>
    </source>
</evidence>
<dbReference type="InterPro" id="IPR037523">
    <property type="entry name" value="VOC_core"/>
</dbReference>
<feature type="compositionally biased region" description="Low complexity" evidence="1">
    <location>
        <begin position="481"/>
        <end position="503"/>
    </location>
</feature>
<feature type="region of interest" description="Disordered" evidence="1">
    <location>
        <begin position="260"/>
        <end position="290"/>
    </location>
</feature>
<protein>
    <recommendedName>
        <fullName evidence="2">VOC domain-containing protein</fullName>
    </recommendedName>
</protein>
<keyword evidence="4" id="KW-1185">Reference proteome</keyword>
<feature type="region of interest" description="Disordered" evidence="1">
    <location>
        <begin position="186"/>
        <end position="205"/>
    </location>
</feature>